<dbReference type="OrthoDB" id="449252at2759"/>
<dbReference type="PANTHER" id="PTHR13680:SF5">
    <property type="entry name" value="CDGSH IRON-SULFUR DOMAIN-CONTAINING PROTEIN 1"/>
    <property type="match status" value="1"/>
</dbReference>
<evidence type="ECO:0000256" key="3">
    <source>
        <dbReference type="ARBA" id="ARBA00023004"/>
    </source>
</evidence>
<evidence type="ECO:0000256" key="1">
    <source>
        <dbReference type="ARBA" id="ARBA00022714"/>
    </source>
</evidence>
<dbReference type="STRING" id="69332.A0A388M5R2"/>
<dbReference type="GO" id="GO:0060586">
    <property type="term" value="P:multicellular organismal-level iron ion homeostasis"/>
    <property type="evidence" value="ECO:0007669"/>
    <property type="project" value="EnsemblPlants"/>
</dbReference>
<sequence length="137" mass="14163">MATGSVCAVSSMSAAASLGRVSRLLEGSSASSSSPINMLAGARLTGRSAVRRAGFAGIRAQAGETEASTATAASHINPGIRKEEPKVVDSVVASELDKPLVAYCRCWRSEKFPLCDGAHAKFNKETGDNVGPLLVKK</sequence>
<dbReference type="InterPro" id="IPR045131">
    <property type="entry name" value="CISD1/2"/>
</dbReference>
<keyword evidence="4" id="KW-0411">Iron-sulfur</keyword>
<dbReference type="SMART" id="SM00704">
    <property type="entry name" value="ZnF_CDGSH"/>
    <property type="match status" value="1"/>
</dbReference>
<protein>
    <recommendedName>
        <fullName evidence="6">Iron-binding zinc finger CDGSH type domain-containing protein</fullName>
    </recommendedName>
</protein>
<evidence type="ECO:0000313" key="8">
    <source>
        <dbReference type="Proteomes" id="UP000265515"/>
    </source>
</evidence>
<dbReference type="Gene3D" id="3.40.5.90">
    <property type="entry name" value="CDGSH iron-sulfur domain, mitoNEET-type"/>
    <property type="match status" value="1"/>
</dbReference>
<name>A0A388M5R2_CHABU</name>
<organism evidence="7 8">
    <name type="scientific">Chara braunii</name>
    <name type="common">Braun's stonewort</name>
    <dbReference type="NCBI Taxonomy" id="69332"/>
    <lineage>
        <taxon>Eukaryota</taxon>
        <taxon>Viridiplantae</taxon>
        <taxon>Streptophyta</taxon>
        <taxon>Charophyceae</taxon>
        <taxon>Charales</taxon>
        <taxon>Characeae</taxon>
        <taxon>Chara</taxon>
    </lineage>
</organism>
<proteinExistence type="predicted"/>
<comment type="cofactor">
    <cofactor evidence="5">
        <name>[2Fe-2S] cluster</name>
        <dbReference type="ChEBI" id="CHEBI:190135"/>
    </cofactor>
</comment>
<evidence type="ECO:0000256" key="5">
    <source>
        <dbReference type="ARBA" id="ARBA00034078"/>
    </source>
</evidence>
<dbReference type="GO" id="GO:0051537">
    <property type="term" value="F:2 iron, 2 sulfur cluster binding"/>
    <property type="evidence" value="ECO:0007669"/>
    <property type="project" value="UniProtKB-KW"/>
</dbReference>
<evidence type="ECO:0000259" key="6">
    <source>
        <dbReference type="SMART" id="SM00704"/>
    </source>
</evidence>
<accession>A0A388M5R2</accession>
<dbReference type="PANTHER" id="PTHR13680">
    <property type="entry name" value="CDGSH IRON-SULFUR DOMAIN-CONTAINING PROTEIN 1"/>
    <property type="match status" value="1"/>
</dbReference>
<dbReference type="FunFam" id="3.40.5.90:FF:000001">
    <property type="entry name" value="CDGSH iron-sulfur domain-containing protein 1"/>
    <property type="match status" value="1"/>
</dbReference>
<keyword evidence="1" id="KW-0001">2Fe-2S</keyword>
<dbReference type="GO" id="GO:0005741">
    <property type="term" value="C:mitochondrial outer membrane"/>
    <property type="evidence" value="ECO:0007669"/>
    <property type="project" value="TreeGrafter"/>
</dbReference>
<dbReference type="GO" id="GO:0009507">
    <property type="term" value="C:chloroplast"/>
    <property type="evidence" value="ECO:0007669"/>
    <property type="project" value="EnsemblPlants"/>
</dbReference>
<dbReference type="InterPro" id="IPR018967">
    <property type="entry name" value="FeS-contain_CDGSH-typ"/>
</dbReference>
<dbReference type="InterPro" id="IPR042216">
    <property type="entry name" value="MitoNEET_CISD"/>
</dbReference>
<gene>
    <name evidence="7" type="ORF">CBR_g49669</name>
</gene>
<keyword evidence="3" id="KW-0408">Iron</keyword>
<comment type="caution">
    <text evidence="7">The sequence shown here is derived from an EMBL/GenBank/DDBJ whole genome shotgun (WGS) entry which is preliminary data.</text>
</comment>
<dbReference type="OMA" id="ASHINPG"/>
<dbReference type="GO" id="GO:0010150">
    <property type="term" value="P:leaf senescence"/>
    <property type="evidence" value="ECO:0007669"/>
    <property type="project" value="EnsemblPlants"/>
</dbReference>
<dbReference type="GO" id="GO:0010506">
    <property type="term" value="P:regulation of autophagy"/>
    <property type="evidence" value="ECO:0007669"/>
    <property type="project" value="InterPro"/>
</dbReference>
<dbReference type="Gramene" id="GBG89819">
    <property type="protein sequence ID" value="GBG89819"/>
    <property type="gene ID" value="CBR_g49669"/>
</dbReference>
<evidence type="ECO:0000256" key="4">
    <source>
        <dbReference type="ARBA" id="ARBA00023014"/>
    </source>
</evidence>
<dbReference type="EMBL" id="BFEA01000763">
    <property type="protein sequence ID" value="GBG89819.1"/>
    <property type="molecule type" value="Genomic_DNA"/>
</dbReference>
<dbReference type="GO" id="GO:0072593">
    <property type="term" value="P:reactive oxygen species metabolic process"/>
    <property type="evidence" value="ECO:0007669"/>
    <property type="project" value="EnsemblPlants"/>
</dbReference>
<dbReference type="Proteomes" id="UP000265515">
    <property type="component" value="Unassembled WGS sequence"/>
</dbReference>
<dbReference type="Pfam" id="PF09360">
    <property type="entry name" value="zf-CDGSH"/>
    <property type="match status" value="1"/>
</dbReference>
<evidence type="ECO:0000313" key="7">
    <source>
        <dbReference type="EMBL" id="GBG89819.1"/>
    </source>
</evidence>
<dbReference type="AlphaFoldDB" id="A0A388M5R2"/>
<keyword evidence="2" id="KW-0479">Metal-binding</keyword>
<evidence type="ECO:0000256" key="2">
    <source>
        <dbReference type="ARBA" id="ARBA00022723"/>
    </source>
</evidence>
<reference evidence="7 8" key="1">
    <citation type="journal article" date="2018" name="Cell">
        <title>The Chara Genome: Secondary Complexity and Implications for Plant Terrestrialization.</title>
        <authorList>
            <person name="Nishiyama T."/>
            <person name="Sakayama H."/>
            <person name="Vries J.D."/>
            <person name="Buschmann H."/>
            <person name="Saint-Marcoux D."/>
            <person name="Ullrich K.K."/>
            <person name="Haas F.B."/>
            <person name="Vanderstraeten L."/>
            <person name="Becker D."/>
            <person name="Lang D."/>
            <person name="Vosolsobe S."/>
            <person name="Rombauts S."/>
            <person name="Wilhelmsson P.K.I."/>
            <person name="Janitza P."/>
            <person name="Kern R."/>
            <person name="Heyl A."/>
            <person name="Rumpler F."/>
            <person name="Villalobos L.I.A.C."/>
            <person name="Clay J.M."/>
            <person name="Skokan R."/>
            <person name="Toyoda A."/>
            <person name="Suzuki Y."/>
            <person name="Kagoshima H."/>
            <person name="Schijlen E."/>
            <person name="Tajeshwar N."/>
            <person name="Catarino B."/>
            <person name="Hetherington A.J."/>
            <person name="Saltykova A."/>
            <person name="Bonnot C."/>
            <person name="Breuninger H."/>
            <person name="Symeonidi A."/>
            <person name="Radhakrishnan G.V."/>
            <person name="Van Nieuwerburgh F."/>
            <person name="Deforce D."/>
            <person name="Chang C."/>
            <person name="Karol K.G."/>
            <person name="Hedrich R."/>
            <person name="Ulvskov P."/>
            <person name="Glockner G."/>
            <person name="Delwiche C.F."/>
            <person name="Petrasek J."/>
            <person name="Van de Peer Y."/>
            <person name="Friml J."/>
            <person name="Beilby M."/>
            <person name="Dolan L."/>
            <person name="Kohara Y."/>
            <person name="Sugano S."/>
            <person name="Fujiyama A."/>
            <person name="Delaux P.-M."/>
            <person name="Quint M."/>
            <person name="TheiBen G."/>
            <person name="Hagemann M."/>
            <person name="Harholt J."/>
            <person name="Dunand C."/>
            <person name="Zachgo S."/>
            <person name="Langdale J."/>
            <person name="Maumus F."/>
            <person name="Straeten D.V.D."/>
            <person name="Gould S.B."/>
            <person name="Rensing S.A."/>
        </authorList>
    </citation>
    <scope>NUCLEOTIDE SEQUENCE [LARGE SCALE GENOMIC DNA]</scope>
    <source>
        <strain evidence="7 8">S276</strain>
    </source>
</reference>
<dbReference type="GO" id="GO:0046872">
    <property type="term" value="F:metal ion binding"/>
    <property type="evidence" value="ECO:0007669"/>
    <property type="project" value="UniProtKB-KW"/>
</dbReference>
<keyword evidence="8" id="KW-1185">Reference proteome</keyword>
<feature type="domain" description="Iron-binding zinc finger CDGSH type" evidence="6">
    <location>
        <begin position="89"/>
        <end position="125"/>
    </location>
</feature>